<evidence type="ECO:0000256" key="1">
    <source>
        <dbReference type="SAM" id="Phobius"/>
    </source>
</evidence>
<keyword evidence="1" id="KW-1133">Transmembrane helix</keyword>
<sequence length="105" mass="12993">MVFNLQFHWSIRFAINILVLNAPFWLFWKYPFLFWTYKLEERKNERLKSYDQVRMKPWNEIQVMTHEAELVREMIEKEGHPMPLYDRILSDEELKKHGLHSIGRN</sequence>
<reference evidence="2" key="1">
    <citation type="submission" date="2021-09" db="EMBL/GenBank/DDBJ databases">
        <authorList>
            <consortium name="AG Swart"/>
            <person name="Singh M."/>
            <person name="Singh A."/>
            <person name="Seah K."/>
            <person name="Emmerich C."/>
        </authorList>
    </citation>
    <scope>NUCLEOTIDE SEQUENCE</scope>
    <source>
        <strain evidence="2">ATCC30299</strain>
    </source>
</reference>
<comment type="caution">
    <text evidence="2">The sequence shown here is derived from an EMBL/GenBank/DDBJ whole genome shotgun (WGS) entry which is preliminary data.</text>
</comment>
<dbReference type="Proteomes" id="UP001162131">
    <property type="component" value="Unassembled WGS sequence"/>
</dbReference>
<keyword evidence="3" id="KW-1185">Reference proteome</keyword>
<gene>
    <name evidence="2" type="ORF">BSTOLATCC_MIC14645</name>
</gene>
<dbReference type="EMBL" id="CAJZBQ010000014">
    <property type="protein sequence ID" value="CAG9315901.1"/>
    <property type="molecule type" value="Genomic_DNA"/>
</dbReference>
<name>A0AAU9IQ84_9CILI</name>
<accession>A0AAU9IQ84</accession>
<evidence type="ECO:0000313" key="3">
    <source>
        <dbReference type="Proteomes" id="UP001162131"/>
    </source>
</evidence>
<protein>
    <submittedName>
        <fullName evidence="2">Uncharacterized protein</fullName>
    </submittedName>
</protein>
<organism evidence="2 3">
    <name type="scientific">Blepharisma stoltei</name>
    <dbReference type="NCBI Taxonomy" id="1481888"/>
    <lineage>
        <taxon>Eukaryota</taxon>
        <taxon>Sar</taxon>
        <taxon>Alveolata</taxon>
        <taxon>Ciliophora</taxon>
        <taxon>Postciliodesmatophora</taxon>
        <taxon>Heterotrichea</taxon>
        <taxon>Heterotrichida</taxon>
        <taxon>Blepharismidae</taxon>
        <taxon>Blepharisma</taxon>
    </lineage>
</organism>
<feature type="transmembrane region" description="Helical" evidence="1">
    <location>
        <begin position="6"/>
        <end position="28"/>
    </location>
</feature>
<proteinExistence type="predicted"/>
<keyword evidence="1" id="KW-0472">Membrane</keyword>
<evidence type="ECO:0000313" key="2">
    <source>
        <dbReference type="EMBL" id="CAG9315901.1"/>
    </source>
</evidence>
<dbReference type="AlphaFoldDB" id="A0AAU9IQ84"/>
<keyword evidence="1" id="KW-0812">Transmembrane</keyword>